<evidence type="ECO:0000313" key="2">
    <source>
        <dbReference type="EMBL" id="KAJ1160978.1"/>
    </source>
</evidence>
<accession>A0AAV7SCS2</accession>
<name>A0AAV7SCS2_PLEWA</name>
<feature type="compositionally biased region" description="Basic and acidic residues" evidence="1">
    <location>
        <begin position="35"/>
        <end position="69"/>
    </location>
</feature>
<feature type="region of interest" description="Disordered" evidence="1">
    <location>
        <begin position="20"/>
        <end position="96"/>
    </location>
</feature>
<comment type="caution">
    <text evidence="2">The sequence shown here is derived from an EMBL/GenBank/DDBJ whole genome shotgun (WGS) entry which is preliminary data.</text>
</comment>
<dbReference type="EMBL" id="JANPWB010000008">
    <property type="protein sequence ID" value="KAJ1160978.1"/>
    <property type="molecule type" value="Genomic_DNA"/>
</dbReference>
<proteinExistence type="predicted"/>
<reference evidence="2" key="1">
    <citation type="journal article" date="2022" name="bioRxiv">
        <title>Sequencing and chromosome-scale assembly of the giantPleurodeles waltlgenome.</title>
        <authorList>
            <person name="Brown T."/>
            <person name="Elewa A."/>
            <person name="Iarovenko S."/>
            <person name="Subramanian E."/>
            <person name="Araus A.J."/>
            <person name="Petzold A."/>
            <person name="Susuki M."/>
            <person name="Suzuki K.-i.T."/>
            <person name="Hayashi T."/>
            <person name="Toyoda A."/>
            <person name="Oliveira C."/>
            <person name="Osipova E."/>
            <person name="Leigh N.D."/>
            <person name="Simon A."/>
            <person name="Yun M.H."/>
        </authorList>
    </citation>
    <scope>NUCLEOTIDE SEQUENCE</scope>
    <source>
        <strain evidence="2">20211129_DDA</strain>
        <tissue evidence="2">Liver</tissue>
    </source>
</reference>
<dbReference type="AlphaFoldDB" id="A0AAV7SCS2"/>
<dbReference type="Proteomes" id="UP001066276">
    <property type="component" value="Chromosome 4_2"/>
</dbReference>
<evidence type="ECO:0000313" key="3">
    <source>
        <dbReference type="Proteomes" id="UP001066276"/>
    </source>
</evidence>
<protein>
    <submittedName>
        <fullName evidence="2">Uncharacterized protein</fullName>
    </submittedName>
</protein>
<evidence type="ECO:0000256" key="1">
    <source>
        <dbReference type="SAM" id="MobiDB-lite"/>
    </source>
</evidence>
<keyword evidence="3" id="KW-1185">Reference proteome</keyword>
<gene>
    <name evidence="2" type="ORF">NDU88_001467</name>
</gene>
<organism evidence="2 3">
    <name type="scientific">Pleurodeles waltl</name>
    <name type="common">Iberian ribbed newt</name>
    <dbReference type="NCBI Taxonomy" id="8319"/>
    <lineage>
        <taxon>Eukaryota</taxon>
        <taxon>Metazoa</taxon>
        <taxon>Chordata</taxon>
        <taxon>Craniata</taxon>
        <taxon>Vertebrata</taxon>
        <taxon>Euteleostomi</taxon>
        <taxon>Amphibia</taxon>
        <taxon>Batrachia</taxon>
        <taxon>Caudata</taxon>
        <taxon>Salamandroidea</taxon>
        <taxon>Salamandridae</taxon>
        <taxon>Pleurodelinae</taxon>
        <taxon>Pleurodeles</taxon>
    </lineage>
</organism>
<sequence length="180" mass="20179">MEDRGSIQQINLEEILKAAREAASTDTEEWILRQIRGEGTGDRPSQEALNKEGDGKTTREKMEAVEEPKTWQQNANRCSKKADKKDAEEPLAAGIPAPSKRARANKRYCTRMFEVFCAITICKARGGGSSAISGDYKLDRCHKSIRGLKEKLNEETFAAPGVWRPERNGQARIEYPMCCD</sequence>